<protein>
    <recommendedName>
        <fullName evidence="2 10">FAD:protein FMN transferase</fullName>
        <ecNumber evidence="1 10">2.7.1.180</ecNumber>
    </recommendedName>
    <alternativeName>
        <fullName evidence="8 10">Flavin transferase</fullName>
    </alternativeName>
</protein>
<feature type="binding site" evidence="11">
    <location>
        <position position="199"/>
    </location>
    <ligand>
        <name>Mg(2+)</name>
        <dbReference type="ChEBI" id="CHEBI:18420"/>
    </ligand>
</feature>
<dbReference type="InterPro" id="IPR003374">
    <property type="entry name" value="ApbE-like_sf"/>
</dbReference>
<keyword evidence="12" id="KW-0449">Lipoprotein</keyword>
<keyword evidence="12" id="KW-0472">Membrane</keyword>
<sequence length="374" mass="40933">MNEKESVMRKKWMTWGLMAVMGTAVLAACQNQSNNEADTVSGASIKTPREIIKSPVKKTDFLLGTAVSLSVYHPNSEALIESALEMIKDLEKRITVNASGSEVDEVNIAAGEKPVKVSSDVYELIKLGLEYSAEFNGSFDITVGPLTSLWHIGFDDAKKPTQEEIDAVLPLVDYKEVEMNDADQTVFLKKKGMKLDLGGIAKGYIADKVWDYFAKEGVTTAVIDLGGNIVVMGGSPARNGVAWNVGIQDPVESRGTTLGTILEKDKTIVTSGIYERYLKVDNQVYHHILNPKTGYPYENNIEGVSVIVNRSTKGDALSTSMFSVGVKEGLEYANSHKDVDVIFVTKDKKVYVSDSIKETFKLTNGALELKESIE</sequence>
<reference evidence="13 14" key="1">
    <citation type="submission" date="2009-08" db="EMBL/GenBank/DDBJ databases">
        <authorList>
            <person name="Muzny D."/>
            <person name="Qin X."/>
            <person name="Deng J."/>
            <person name="Jiang H."/>
            <person name="Liu Y."/>
            <person name="Qu J."/>
            <person name="Song X.-Z."/>
            <person name="Zhang L."/>
            <person name="Thornton R."/>
            <person name="Coyle M."/>
            <person name="Francisco L."/>
            <person name="Jackson L."/>
            <person name="Javaid M."/>
            <person name="Korchina V."/>
            <person name="Kovar C."/>
            <person name="Mata R."/>
            <person name="Mathew T."/>
            <person name="Ngo R."/>
            <person name="Nguyen L."/>
            <person name="Nguyen N."/>
            <person name="Okwuonu G."/>
            <person name="Ongeri F."/>
            <person name="Pham C."/>
            <person name="Simmons D."/>
            <person name="Wilczek-Boney K."/>
            <person name="Hale W."/>
            <person name="Jakkamsetti A."/>
            <person name="Pham P."/>
            <person name="Ruth R."/>
            <person name="San Lucas F."/>
            <person name="Warren J."/>
            <person name="Zhang J."/>
            <person name="Zhao Z."/>
            <person name="Zhou C."/>
            <person name="Zhu D."/>
            <person name="Lee S."/>
            <person name="Bess C."/>
            <person name="Blankenburg K."/>
            <person name="Forbes L."/>
            <person name="Fu Q."/>
            <person name="Gubbala S."/>
            <person name="Hirani K."/>
            <person name="Jayaseelan J.C."/>
            <person name="Lara F."/>
            <person name="Munidasa M."/>
            <person name="Palculict T."/>
            <person name="Patil S."/>
            <person name="Pu L.-L."/>
            <person name="Saada N."/>
            <person name="Tang L."/>
            <person name="Weissenberger G."/>
            <person name="Zhu Y."/>
            <person name="Hemphill L."/>
            <person name="Shang Y."/>
            <person name="Youmans B."/>
            <person name="Ayvaz T."/>
            <person name="Ross M."/>
            <person name="Santibanez J."/>
            <person name="Aqrawi P."/>
            <person name="Gross S."/>
            <person name="Joshi V."/>
            <person name="Fowler G."/>
            <person name="Nazareth L."/>
            <person name="Reid J."/>
            <person name="Worley K."/>
            <person name="Petrosino J."/>
            <person name="Highlander S."/>
            <person name="Gibbs R."/>
        </authorList>
    </citation>
    <scope>NUCLEOTIDE SEQUENCE [LARGE SCALE GENOMIC DNA]</scope>
    <source>
        <strain evidence="13 14">ATCC 49175</strain>
    </source>
</reference>
<accession>C8NI42</accession>
<dbReference type="SUPFAM" id="SSF143631">
    <property type="entry name" value="ApbE-like"/>
    <property type="match status" value="1"/>
</dbReference>
<keyword evidence="7 10" id="KW-0460">Magnesium</keyword>
<dbReference type="AlphaFoldDB" id="C8NI42"/>
<dbReference type="PIRSF" id="PIRSF006268">
    <property type="entry name" value="ApbE"/>
    <property type="match status" value="1"/>
</dbReference>
<dbReference type="HOGENOM" id="CLU_044403_1_0_9"/>
<evidence type="ECO:0000256" key="2">
    <source>
        <dbReference type="ARBA" id="ARBA00016337"/>
    </source>
</evidence>
<gene>
    <name evidence="13" type="ORF">HMPREF0444_1587</name>
</gene>
<evidence type="ECO:0000256" key="8">
    <source>
        <dbReference type="ARBA" id="ARBA00031306"/>
    </source>
</evidence>
<dbReference type="STRING" id="638301.HMPREF0444_1587"/>
<feature type="binding site" evidence="11">
    <location>
        <position position="319"/>
    </location>
    <ligand>
        <name>Mg(2+)</name>
        <dbReference type="ChEBI" id="CHEBI:18420"/>
    </ligand>
</feature>
<comment type="similarity">
    <text evidence="10 12">Belongs to the ApbE family.</text>
</comment>
<keyword evidence="12" id="KW-1003">Cell membrane</keyword>
<keyword evidence="12" id="KW-0732">Signal</keyword>
<feature type="signal peptide" evidence="12">
    <location>
        <begin position="1"/>
        <end position="27"/>
    </location>
</feature>
<dbReference type="EMBL" id="ACKZ01000025">
    <property type="protein sequence ID" value="EEW36675.1"/>
    <property type="molecule type" value="Genomic_DNA"/>
</dbReference>
<dbReference type="Pfam" id="PF02424">
    <property type="entry name" value="ApbE"/>
    <property type="match status" value="1"/>
</dbReference>
<organism evidence="13 14">
    <name type="scientific">Granulicatella adiacens ATCC 49175</name>
    <dbReference type="NCBI Taxonomy" id="638301"/>
    <lineage>
        <taxon>Bacteria</taxon>
        <taxon>Bacillati</taxon>
        <taxon>Bacillota</taxon>
        <taxon>Bacilli</taxon>
        <taxon>Lactobacillales</taxon>
        <taxon>Carnobacteriaceae</taxon>
        <taxon>Granulicatella</taxon>
    </lineage>
</organism>
<proteinExistence type="inferred from homology"/>
<evidence type="ECO:0000256" key="5">
    <source>
        <dbReference type="ARBA" id="ARBA00022723"/>
    </source>
</evidence>
<feature type="chain" id="PRO_5039761103" description="FAD:protein FMN transferase" evidence="12">
    <location>
        <begin position="28"/>
        <end position="374"/>
    </location>
</feature>
<comment type="function">
    <text evidence="12">Flavin transferase that catalyzes the transfer of the FMN moiety of FAD and its covalent binding to the hydroxyl group of a threonine residue in a target flavoprotein.</text>
</comment>
<feature type="binding site" evidence="11">
    <location>
        <position position="315"/>
    </location>
    <ligand>
        <name>Mg(2+)</name>
        <dbReference type="ChEBI" id="CHEBI:18420"/>
    </ligand>
</feature>
<evidence type="ECO:0000256" key="9">
    <source>
        <dbReference type="ARBA" id="ARBA00048540"/>
    </source>
</evidence>
<keyword evidence="4 10" id="KW-0808">Transferase</keyword>
<evidence type="ECO:0000256" key="1">
    <source>
        <dbReference type="ARBA" id="ARBA00011955"/>
    </source>
</evidence>
<comment type="subcellular location">
    <subcellularLocation>
        <location evidence="12">Cell inner membrane</location>
        <topology evidence="12">Lipid-anchor</topology>
        <orientation evidence="12">Periplasmic side</orientation>
    </subcellularLocation>
</comment>
<dbReference type="InterPro" id="IPR024932">
    <property type="entry name" value="ApbE"/>
</dbReference>
<evidence type="ECO:0000256" key="12">
    <source>
        <dbReference type="RuleBase" id="RU363002"/>
    </source>
</evidence>
<dbReference type="GO" id="GO:0046872">
    <property type="term" value="F:metal ion binding"/>
    <property type="evidence" value="ECO:0007669"/>
    <property type="project" value="UniProtKB-UniRule"/>
</dbReference>
<dbReference type="Proteomes" id="UP000005926">
    <property type="component" value="Unassembled WGS sequence"/>
</dbReference>
<comment type="cofactor">
    <cofactor evidence="11">
        <name>Mg(2+)</name>
        <dbReference type="ChEBI" id="CHEBI:18420"/>
    </cofactor>
    <cofactor evidence="11">
        <name>Mn(2+)</name>
        <dbReference type="ChEBI" id="CHEBI:29035"/>
    </cofactor>
    <text evidence="11">Magnesium. Can also use manganese.</text>
</comment>
<dbReference type="Gene3D" id="3.10.520.10">
    <property type="entry name" value="ApbE-like domains"/>
    <property type="match status" value="1"/>
</dbReference>
<keyword evidence="6 10" id="KW-0274">FAD</keyword>
<dbReference type="PANTHER" id="PTHR30040:SF2">
    <property type="entry name" value="FAD:PROTEIN FMN TRANSFERASE"/>
    <property type="match status" value="1"/>
</dbReference>
<evidence type="ECO:0000313" key="14">
    <source>
        <dbReference type="Proteomes" id="UP000005926"/>
    </source>
</evidence>
<comment type="caution">
    <text evidence="13">The sequence shown here is derived from an EMBL/GenBank/DDBJ whole genome shotgun (WGS) entry which is preliminary data.</text>
</comment>
<evidence type="ECO:0000256" key="3">
    <source>
        <dbReference type="ARBA" id="ARBA00022630"/>
    </source>
</evidence>
<evidence type="ECO:0000256" key="6">
    <source>
        <dbReference type="ARBA" id="ARBA00022827"/>
    </source>
</evidence>
<dbReference type="GO" id="GO:0016740">
    <property type="term" value="F:transferase activity"/>
    <property type="evidence" value="ECO:0007669"/>
    <property type="project" value="UniProtKB-UniRule"/>
</dbReference>
<dbReference type="GO" id="GO:0005886">
    <property type="term" value="C:plasma membrane"/>
    <property type="evidence" value="ECO:0007669"/>
    <property type="project" value="UniProtKB-SubCell"/>
</dbReference>
<keyword evidence="14" id="KW-1185">Reference proteome</keyword>
<dbReference type="EC" id="2.7.1.180" evidence="1 10"/>
<evidence type="ECO:0000256" key="11">
    <source>
        <dbReference type="PIRSR" id="PIRSR006268-2"/>
    </source>
</evidence>
<dbReference type="PROSITE" id="PS51257">
    <property type="entry name" value="PROKAR_LIPOPROTEIN"/>
    <property type="match status" value="1"/>
</dbReference>
<keyword evidence="3 10" id="KW-0285">Flavoprotein</keyword>
<evidence type="ECO:0000256" key="7">
    <source>
        <dbReference type="ARBA" id="ARBA00022842"/>
    </source>
</evidence>
<evidence type="ECO:0000256" key="10">
    <source>
        <dbReference type="PIRNR" id="PIRNR006268"/>
    </source>
</evidence>
<name>C8NI42_9LACT</name>
<keyword evidence="5 10" id="KW-0479">Metal-binding</keyword>
<evidence type="ECO:0000256" key="4">
    <source>
        <dbReference type="ARBA" id="ARBA00022679"/>
    </source>
</evidence>
<dbReference type="eggNOG" id="COG1477">
    <property type="taxonomic scope" value="Bacteria"/>
</dbReference>
<comment type="catalytic activity">
    <reaction evidence="9 10 12">
        <text>L-threonyl-[protein] + FAD = FMN-L-threonyl-[protein] + AMP + H(+)</text>
        <dbReference type="Rhea" id="RHEA:36847"/>
        <dbReference type="Rhea" id="RHEA-COMP:11060"/>
        <dbReference type="Rhea" id="RHEA-COMP:11061"/>
        <dbReference type="ChEBI" id="CHEBI:15378"/>
        <dbReference type="ChEBI" id="CHEBI:30013"/>
        <dbReference type="ChEBI" id="CHEBI:57692"/>
        <dbReference type="ChEBI" id="CHEBI:74257"/>
        <dbReference type="ChEBI" id="CHEBI:456215"/>
        <dbReference type="EC" id="2.7.1.180"/>
    </reaction>
</comment>
<keyword evidence="12" id="KW-0997">Cell inner membrane</keyword>
<dbReference type="PANTHER" id="PTHR30040">
    <property type="entry name" value="THIAMINE BIOSYNTHESIS LIPOPROTEIN APBE"/>
    <property type="match status" value="1"/>
</dbReference>
<evidence type="ECO:0000313" key="13">
    <source>
        <dbReference type="EMBL" id="EEW36675.1"/>
    </source>
</evidence>